<evidence type="ECO:0000256" key="4">
    <source>
        <dbReference type="ARBA" id="ARBA00023239"/>
    </source>
</evidence>
<evidence type="ECO:0000256" key="2">
    <source>
        <dbReference type="ARBA" id="ARBA00022793"/>
    </source>
</evidence>
<accession>A0A1T4JUB9</accession>
<feature type="binding site" evidence="5">
    <location>
        <position position="240"/>
    </location>
    <ligand>
        <name>pyridoxal 5'-phosphate</name>
        <dbReference type="ChEBI" id="CHEBI:597326"/>
    </ligand>
</feature>
<dbReference type="FunFam" id="3.20.20.10:FF:000003">
    <property type="entry name" value="Diaminopimelate decarboxylase"/>
    <property type="match status" value="1"/>
</dbReference>
<evidence type="ECO:0000313" key="10">
    <source>
        <dbReference type="EMBL" id="SJZ33741.1"/>
    </source>
</evidence>
<keyword evidence="11" id="KW-1185">Reference proteome</keyword>
<comment type="cofactor">
    <cofactor evidence="1 5 7 8">
        <name>pyridoxal 5'-phosphate</name>
        <dbReference type="ChEBI" id="CHEBI:597326"/>
    </cofactor>
</comment>
<dbReference type="Gene3D" id="3.20.20.10">
    <property type="entry name" value="Alanine racemase"/>
    <property type="match status" value="1"/>
</dbReference>
<dbReference type="Gene3D" id="2.40.37.10">
    <property type="entry name" value="Lyase, Ornithine Decarboxylase, Chain A, domain 1"/>
    <property type="match status" value="1"/>
</dbReference>
<name>A0A1T4JUB9_9FIRM</name>
<keyword evidence="5 8" id="KW-0457">Lysine biosynthesis</keyword>
<dbReference type="EMBL" id="FUWV01000001">
    <property type="protein sequence ID" value="SJZ33741.1"/>
    <property type="molecule type" value="Genomic_DNA"/>
</dbReference>
<keyword evidence="3 5" id="KW-0663">Pyridoxal phosphate</keyword>
<feature type="domain" description="Orn/DAP/Arg decarboxylase 2 N-terminal" evidence="9">
    <location>
        <begin position="43"/>
        <end position="288"/>
    </location>
</feature>
<feature type="binding site" evidence="5">
    <location>
        <position position="285"/>
    </location>
    <ligand>
        <name>substrate</name>
    </ligand>
</feature>
<proteinExistence type="inferred from homology"/>
<evidence type="ECO:0000256" key="3">
    <source>
        <dbReference type="ARBA" id="ARBA00022898"/>
    </source>
</evidence>
<comment type="subunit">
    <text evidence="5">Homodimer.</text>
</comment>
<keyword evidence="5" id="KW-0028">Amino-acid biosynthesis</keyword>
<comment type="pathway">
    <text evidence="5 8">Amino-acid biosynthesis; L-lysine biosynthesis via DAP pathway; L-lysine from DL-2,6-diaminopimelate: step 1/1.</text>
</comment>
<dbReference type="PRINTS" id="PR01181">
    <property type="entry name" value="DAPDCRBXLASE"/>
</dbReference>
<dbReference type="InterPro" id="IPR002986">
    <property type="entry name" value="DAP_deCOOHase_LysA"/>
</dbReference>
<keyword evidence="2 5" id="KW-0210">Decarboxylase</keyword>
<dbReference type="HAMAP" id="MF_02120">
    <property type="entry name" value="LysA"/>
    <property type="match status" value="1"/>
</dbReference>
<comment type="function">
    <text evidence="5">Specifically catalyzes the decarboxylation of meso-diaminopimelate (meso-DAP) to L-lysine.</text>
</comment>
<evidence type="ECO:0000259" key="9">
    <source>
        <dbReference type="Pfam" id="PF02784"/>
    </source>
</evidence>
<dbReference type="NCBIfam" id="TIGR01048">
    <property type="entry name" value="lysA"/>
    <property type="match status" value="1"/>
</dbReference>
<dbReference type="Pfam" id="PF02784">
    <property type="entry name" value="Orn_Arg_deC_N"/>
    <property type="match status" value="1"/>
</dbReference>
<dbReference type="PANTHER" id="PTHR43727">
    <property type="entry name" value="DIAMINOPIMELATE DECARBOXYLASE"/>
    <property type="match status" value="1"/>
</dbReference>
<evidence type="ECO:0000313" key="11">
    <source>
        <dbReference type="Proteomes" id="UP000196365"/>
    </source>
</evidence>
<feature type="binding site" evidence="5">
    <location>
        <position position="382"/>
    </location>
    <ligand>
        <name>substrate</name>
    </ligand>
</feature>
<feature type="binding site" evidence="5">
    <location>
        <position position="354"/>
    </location>
    <ligand>
        <name>substrate</name>
    </ligand>
</feature>
<dbReference type="GO" id="GO:0009089">
    <property type="term" value="P:lysine biosynthetic process via diaminopimelate"/>
    <property type="evidence" value="ECO:0007669"/>
    <property type="project" value="UniProtKB-UniRule"/>
</dbReference>
<feature type="binding site" evidence="5">
    <location>
        <position position="382"/>
    </location>
    <ligand>
        <name>pyridoxal 5'-phosphate</name>
        <dbReference type="ChEBI" id="CHEBI:597326"/>
    </ligand>
</feature>
<feature type="binding site" evidence="5">
    <location>
        <begin position="282"/>
        <end position="285"/>
    </location>
    <ligand>
        <name>pyridoxal 5'-phosphate</name>
        <dbReference type="ChEBI" id="CHEBI:597326"/>
    </ligand>
</feature>
<dbReference type="SUPFAM" id="SSF51419">
    <property type="entry name" value="PLP-binding barrel"/>
    <property type="match status" value="1"/>
</dbReference>
<evidence type="ECO:0000256" key="8">
    <source>
        <dbReference type="RuleBase" id="RU003738"/>
    </source>
</evidence>
<evidence type="ECO:0000256" key="6">
    <source>
        <dbReference type="NCBIfam" id="TIGR01048"/>
    </source>
</evidence>
<feature type="binding site" evidence="5">
    <location>
        <position position="322"/>
    </location>
    <ligand>
        <name>substrate</name>
    </ligand>
</feature>
<dbReference type="OrthoDB" id="9802241at2"/>
<keyword evidence="4 5" id="KW-0456">Lyase</keyword>
<dbReference type="EC" id="4.1.1.20" evidence="5 6"/>
<evidence type="ECO:0000256" key="1">
    <source>
        <dbReference type="ARBA" id="ARBA00001933"/>
    </source>
</evidence>
<gene>
    <name evidence="5" type="primary">lysA</name>
    <name evidence="10" type="ORF">SAMN02745973_00099</name>
</gene>
<dbReference type="SUPFAM" id="SSF50621">
    <property type="entry name" value="Alanine racemase C-terminal domain-like"/>
    <property type="match status" value="1"/>
</dbReference>
<comment type="similarity">
    <text evidence="5">Belongs to the Orn/Lys/Arg decarboxylase class-II family. LysA subfamily.</text>
</comment>
<sequence length="430" mass="48271">MKIDNNNHFIFSGHDTVELAKKFGTPLYVLSEDIIRKNAIKIIKAFEKENVDFQIIYAGKALLNIAMCYIIKDLNMGLDVVSGGELYTAKKASFPMEKIYFHGNNKSKEELNMAIDLGVGRIVVDSEYELELLNHLCIEKNKKASVLFRINPGIEAHTHKYIQTGQEDSKFGISIKQAKNFIEKARNMQGIIIKGLHCHIGSQILEEYPYKIAAKIMMDLIKELKIKYKLVIEELNLGGGFGIEYLKGDSCFSVEKIVNEILKTIQDQSLKYQVKIPKIIIEPGRYVVGNAGITLYEIGAIKSIPGIRKYVSVNGGMVDNPRTALYDAKYHAVIANKVNEKEKELVSISGKCCESGDMLIWDIPLPVCEPGDILAVLATGAYNYSMASNYNRIPKPPMILLKGSKAEIIVKGETYEDIIRNDKIPTWLLE</sequence>
<evidence type="ECO:0000256" key="5">
    <source>
        <dbReference type="HAMAP-Rule" id="MF_02120"/>
    </source>
</evidence>
<dbReference type="InterPro" id="IPR029066">
    <property type="entry name" value="PLP-binding_barrel"/>
</dbReference>
<dbReference type="UniPathway" id="UPA00034">
    <property type="reaction ID" value="UER00027"/>
</dbReference>
<protein>
    <recommendedName>
        <fullName evidence="5 6">Diaminopimelate decarboxylase</fullName>
        <shortName evidence="5">DAP decarboxylase</shortName>
        <shortName evidence="5">DAPDC</shortName>
        <ecNumber evidence="5 6">4.1.1.20</ecNumber>
    </recommendedName>
</protein>
<dbReference type="GO" id="GO:0030170">
    <property type="term" value="F:pyridoxal phosphate binding"/>
    <property type="evidence" value="ECO:0007669"/>
    <property type="project" value="UniProtKB-UniRule"/>
</dbReference>
<evidence type="ECO:0000256" key="7">
    <source>
        <dbReference type="PIRSR" id="PIRSR600183-50"/>
    </source>
</evidence>
<dbReference type="Proteomes" id="UP000196365">
    <property type="component" value="Unassembled WGS sequence"/>
</dbReference>
<feature type="active site" description="Proton donor" evidence="7">
    <location>
        <position position="353"/>
    </location>
</feature>
<dbReference type="PRINTS" id="PR01179">
    <property type="entry name" value="ODADCRBXLASE"/>
</dbReference>
<dbReference type="InterPro" id="IPR022644">
    <property type="entry name" value="De-COase2_N"/>
</dbReference>
<dbReference type="InterPro" id="IPR009006">
    <property type="entry name" value="Ala_racemase/Decarboxylase_C"/>
</dbReference>
<feature type="modified residue" description="N6-(pyridoxal phosphate)lysine" evidence="5 7">
    <location>
        <position position="60"/>
    </location>
</feature>
<reference evidence="10 11" key="1">
    <citation type="submission" date="2017-02" db="EMBL/GenBank/DDBJ databases">
        <authorList>
            <person name="Peterson S.W."/>
        </authorList>
    </citation>
    <scope>NUCLEOTIDE SEQUENCE [LARGE SCALE GENOMIC DNA]</scope>
    <source>
        <strain evidence="10 11">DSM 15102</strain>
    </source>
</reference>
<dbReference type="PANTHER" id="PTHR43727:SF2">
    <property type="entry name" value="GROUP IV DECARBOXYLASE"/>
    <property type="match status" value="1"/>
</dbReference>
<dbReference type="GO" id="GO:0008836">
    <property type="term" value="F:diaminopimelate decarboxylase activity"/>
    <property type="evidence" value="ECO:0007669"/>
    <property type="project" value="UniProtKB-UniRule"/>
</dbReference>
<feature type="binding site" evidence="5">
    <location>
        <position position="326"/>
    </location>
    <ligand>
        <name>substrate</name>
    </ligand>
</feature>
<dbReference type="InterPro" id="IPR000183">
    <property type="entry name" value="Orn/DAP/Arg_de-COase"/>
</dbReference>
<dbReference type="RefSeq" id="WP_087677556.1">
    <property type="nucleotide sequence ID" value="NZ_FUWV01000001.1"/>
</dbReference>
<organism evidence="10 11">
    <name type="scientific">Garciella nitratireducens DSM 15102</name>
    <dbReference type="NCBI Taxonomy" id="1121911"/>
    <lineage>
        <taxon>Bacteria</taxon>
        <taxon>Bacillati</taxon>
        <taxon>Bacillota</taxon>
        <taxon>Clostridia</taxon>
        <taxon>Eubacteriales</taxon>
        <taxon>Eubacteriaceae</taxon>
        <taxon>Garciella</taxon>
    </lineage>
</organism>
<comment type="catalytic activity">
    <reaction evidence="5 8">
        <text>meso-2,6-diaminopimelate + H(+) = L-lysine + CO2</text>
        <dbReference type="Rhea" id="RHEA:15101"/>
        <dbReference type="ChEBI" id="CHEBI:15378"/>
        <dbReference type="ChEBI" id="CHEBI:16526"/>
        <dbReference type="ChEBI" id="CHEBI:32551"/>
        <dbReference type="ChEBI" id="CHEBI:57791"/>
        <dbReference type="EC" id="4.1.1.20"/>
    </reaction>
</comment>
<dbReference type="CDD" id="cd06828">
    <property type="entry name" value="PLPDE_III_DapDC"/>
    <property type="match status" value="1"/>
</dbReference>
<dbReference type="AlphaFoldDB" id="A0A1T4JUB9"/>